<evidence type="ECO:0000259" key="1">
    <source>
        <dbReference type="Pfam" id="PF07969"/>
    </source>
</evidence>
<gene>
    <name evidence="2" type="primary">nfdA_1</name>
    <name evidence="2" type="ORF">PMF13cell1_02922</name>
</gene>
<dbReference type="KEGG" id="bpro:PMF13cell1_02922"/>
<dbReference type="SUPFAM" id="SSF51338">
    <property type="entry name" value="Composite domain of metallo-dependent hydrolases"/>
    <property type="match status" value="1"/>
</dbReference>
<dbReference type="Gene3D" id="2.30.40.10">
    <property type="entry name" value="Urease, subunit C, domain 1"/>
    <property type="match status" value="1"/>
</dbReference>
<dbReference type="EMBL" id="CP035945">
    <property type="protein sequence ID" value="QBE97366.1"/>
    <property type="molecule type" value="Genomic_DNA"/>
</dbReference>
<dbReference type="EC" id="3.5.1.91" evidence="2"/>
<sequence>MHKEQNEFADVIYYNGKIYTMDQNMEIVQSFAIKGQFFIDTGTFEEMKRYGNFHTKYVNLDGACVIPGLIEGHTHLLKFGEVSMQIDCFWKQKEVIFQQLREKAETLRPGEWIQSDFGWNNEVWKDKRYPTKEELDAVVPANPVSLGRCDGHMLWLNSKALELAGITKDTPNPQGGEILKRNDGELLGCVSDNACKLVVDKIPLPTDDQMEKALLCAQSEFFKLGITSVMAMNVISSHIRCMKKLYEKDRLQLRISGALGALPGEADDLSWKSYYKTGPEIELYDKHFSVRAVKYFADGSFGSQSAALYEDYTDRPGYGGKLNHTDQELYDLVKEAYSHGFQVITHAIGDRAIRQVIDTYEKILGENSSVDHRFRIEHFQLVTEEDVDRIKEIGILPGMQAIHAPRSAPMAERRIGKERAARSYASGMPWKKGVKVIGGSDSPSSPANPFWGIYAAVTRKDQDGKPEGGWFPENSISREAALRTYTDWAAFGQFEEDIKGTIEKGKLADFVVLDRDIMECPVDEIKDICVLETVSGGKCVYESN</sequence>
<dbReference type="PANTHER" id="PTHR22642:SF2">
    <property type="entry name" value="PROTEIN LONG AFTER FAR-RED 3"/>
    <property type="match status" value="1"/>
</dbReference>
<protein>
    <submittedName>
        <fullName evidence="2">N-substituted formamide deformylase</fullName>
        <ecNumber evidence="2">3.5.1.91</ecNumber>
    </submittedName>
</protein>
<dbReference type="GO" id="GO:0016810">
    <property type="term" value="F:hydrolase activity, acting on carbon-nitrogen (but not peptide) bonds"/>
    <property type="evidence" value="ECO:0007669"/>
    <property type="project" value="InterPro"/>
</dbReference>
<organism evidence="2 3">
    <name type="scientific">Blautia producta</name>
    <dbReference type="NCBI Taxonomy" id="33035"/>
    <lineage>
        <taxon>Bacteria</taxon>
        <taxon>Bacillati</taxon>
        <taxon>Bacillota</taxon>
        <taxon>Clostridia</taxon>
        <taxon>Lachnospirales</taxon>
        <taxon>Lachnospiraceae</taxon>
        <taxon>Blautia</taxon>
    </lineage>
</organism>
<evidence type="ECO:0000313" key="2">
    <source>
        <dbReference type="EMBL" id="QBE97366.1"/>
    </source>
</evidence>
<dbReference type="Gene3D" id="3.10.310.70">
    <property type="match status" value="1"/>
</dbReference>
<proteinExistence type="predicted"/>
<dbReference type="AlphaFoldDB" id="A0A4P6LYW4"/>
<dbReference type="PANTHER" id="PTHR22642">
    <property type="entry name" value="IMIDAZOLONEPROPIONASE"/>
    <property type="match status" value="1"/>
</dbReference>
<dbReference type="InterPro" id="IPR033932">
    <property type="entry name" value="YtcJ-like"/>
</dbReference>
<keyword evidence="2" id="KW-0378">Hydrolase</keyword>
<dbReference type="Proteomes" id="UP000289794">
    <property type="component" value="Chromosome"/>
</dbReference>
<dbReference type="CDD" id="cd01300">
    <property type="entry name" value="YtcJ_like"/>
    <property type="match status" value="1"/>
</dbReference>
<reference evidence="2 3" key="1">
    <citation type="submission" date="2019-01" db="EMBL/GenBank/DDBJ databases">
        <title>PMF-metabolizing Aryl O-demethylase.</title>
        <authorList>
            <person name="Kim M."/>
        </authorList>
    </citation>
    <scope>NUCLEOTIDE SEQUENCE [LARGE SCALE GENOMIC DNA]</scope>
    <source>
        <strain evidence="2 3">PMF1</strain>
    </source>
</reference>
<dbReference type="Gene3D" id="3.20.20.140">
    <property type="entry name" value="Metal-dependent hydrolases"/>
    <property type="match status" value="1"/>
</dbReference>
<dbReference type="InterPro" id="IPR032466">
    <property type="entry name" value="Metal_Hydrolase"/>
</dbReference>
<accession>A0A4P6LYW4</accession>
<dbReference type="SUPFAM" id="SSF51556">
    <property type="entry name" value="Metallo-dependent hydrolases"/>
    <property type="match status" value="1"/>
</dbReference>
<dbReference type="RefSeq" id="WP_165392475.1">
    <property type="nucleotide sequence ID" value="NZ_CP035945.1"/>
</dbReference>
<dbReference type="InterPro" id="IPR011059">
    <property type="entry name" value="Metal-dep_hydrolase_composite"/>
</dbReference>
<feature type="domain" description="Amidohydrolase 3" evidence="1">
    <location>
        <begin position="58"/>
        <end position="541"/>
    </location>
</feature>
<dbReference type="InterPro" id="IPR013108">
    <property type="entry name" value="Amidohydro_3"/>
</dbReference>
<dbReference type="Pfam" id="PF07969">
    <property type="entry name" value="Amidohydro_3"/>
    <property type="match status" value="1"/>
</dbReference>
<name>A0A4P6LYW4_9FIRM</name>
<evidence type="ECO:0000313" key="3">
    <source>
        <dbReference type="Proteomes" id="UP000289794"/>
    </source>
</evidence>